<evidence type="ECO:0000313" key="5">
    <source>
        <dbReference type="EMBL" id="WAR08234.1"/>
    </source>
</evidence>
<accession>A0ABY7EGF3</accession>
<dbReference type="InterPro" id="IPR020574">
    <property type="entry name" value="Ribosomal_uS9_CS"/>
</dbReference>
<proteinExistence type="inferred from homology"/>
<reference evidence="5" key="1">
    <citation type="submission" date="2022-11" db="EMBL/GenBank/DDBJ databases">
        <title>Centuries of genome instability and evolution in soft-shell clam transmissible cancer (bioRxiv).</title>
        <authorList>
            <person name="Hart S.F.M."/>
            <person name="Yonemitsu M.A."/>
            <person name="Giersch R.M."/>
            <person name="Beal B.F."/>
            <person name="Arriagada G."/>
            <person name="Davis B.W."/>
            <person name="Ostrander E.A."/>
            <person name="Goff S.P."/>
            <person name="Metzger M.J."/>
        </authorList>
    </citation>
    <scope>NUCLEOTIDE SEQUENCE</scope>
    <source>
        <strain evidence="5">MELC-2E11</strain>
        <tissue evidence="5">Siphon/mantle</tissue>
    </source>
</reference>
<keyword evidence="2 4" id="KW-0689">Ribosomal protein</keyword>
<evidence type="ECO:0000256" key="3">
    <source>
        <dbReference type="ARBA" id="ARBA00023274"/>
    </source>
</evidence>
<dbReference type="PANTHER" id="PTHR21569">
    <property type="entry name" value="RIBOSOMAL PROTEIN S9"/>
    <property type="match status" value="1"/>
</dbReference>
<evidence type="ECO:0000256" key="4">
    <source>
        <dbReference type="RuleBase" id="RU003815"/>
    </source>
</evidence>
<comment type="similarity">
    <text evidence="1 4">Belongs to the universal ribosomal protein uS9 family.</text>
</comment>
<evidence type="ECO:0000256" key="1">
    <source>
        <dbReference type="ARBA" id="ARBA00005251"/>
    </source>
</evidence>
<dbReference type="PROSITE" id="PS00360">
    <property type="entry name" value="RIBOSOMAL_S9"/>
    <property type="match status" value="1"/>
</dbReference>
<dbReference type="EMBL" id="CP111017">
    <property type="protein sequence ID" value="WAR08234.1"/>
    <property type="molecule type" value="Genomic_DNA"/>
</dbReference>
<evidence type="ECO:0000256" key="2">
    <source>
        <dbReference type="ARBA" id="ARBA00022980"/>
    </source>
</evidence>
<dbReference type="SUPFAM" id="SSF54211">
    <property type="entry name" value="Ribosomal protein S5 domain 2-like"/>
    <property type="match status" value="1"/>
</dbReference>
<name>A0ABY7EGF3_MYAAR</name>
<gene>
    <name evidence="5" type="ORF">MAR_018192</name>
</gene>
<dbReference type="Gene3D" id="3.30.230.10">
    <property type="match status" value="1"/>
</dbReference>
<keyword evidence="3 4" id="KW-0687">Ribonucleoprotein</keyword>
<dbReference type="InterPro" id="IPR000754">
    <property type="entry name" value="Ribosomal_uS9"/>
</dbReference>
<evidence type="ECO:0000313" key="6">
    <source>
        <dbReference type="Proteomes" id="UP001164746"/>
    </source>
</evidence>
<organism evidence="5 6">
    <name type="scientific">Mya arenaria</name>
    <name type="common">Soft-shell clam</name>
    <dbReference type="NCBI Taxonomy" id="6604"/>
    <lineage>
        <taxon>Eukaryota</taxon>
        <taxon>Metazoa</taxon>
        <taxon>Spiralia</taxon>
        <taxon>Lophotrochozoa</taxon>
        <taxon>Mollusca</taxon>
        <taxon>Bivalvia</taxon>
        <taxon>Autobranchia</taxon>
        <taxon>Heteroconchia</taxon>
        <taxon>Euheterodonta</taxon>
        <taxon>Imparidentia</taxon>
        <taxon>Neoheterodontei</taxon>
        <taxon>Myida</taxon>
        <taxon>Myoidea</taxon>
        <taxon>Myidae</taxon>
        <taxon>Mya</taxon>
    </lineage>
</organism>
<dbReference type="Pfam" id="PF00380">
    <property type="entry name" value="Ribosomal_S9"/>
    <property type="match status" value="1"/>
</dbReference>
<dbReference type="PANTHER" id="PTHR21569:SF1">
    <property type="entry name" value="SMALL RIBOSOMAL SUBUNIT PROTEIN US9M"/>
    <property type="match status" value="1"/>
</dbReference>
<protein>
    <submittedName>
        <fullName evidence="5">RT09-like protein</fullName>
    </submittedName>
</protein>
<dbReference type="InterPro" id="IPR020568">
    <property type="entry name" value="Ribosomal_Su5_D2-typ_SF"/>
</dbReference>
<sequence length="386" mass="44359">MSFTVCKSLRHLRTLNSVLCEGKSLQKVCSIHTSVLTQAESNGTTTGVKGELAGSEKASVPKAFTKQQIITRSIDRFIRYLETEDAKLEKSIAEYELGKRHLANIMGLDDSADLTREEVRKCLDYLLPSSLTNKEARPIMEHPLVLRPRRHMAEHDEEGRPTHYLHYTLKPSFYEVMHTMAVKYEKFKQFEHPLDGDKYPPLEQGTEWMPYEEFKKSFKSEKINENDYRRFIVLADRLYTSQYAPMEQDYLAKFRQRRVGTHDGQDRKILPVQGDDGRYFVIEKGKKKTAEAYVCVKSNGTGQWSINGQDISYFEDTMHRKAVIWPFQLCNVLEQYDVAVKVTGGGASGQANAIRLGAARALAPFLEQDMNDKLMIDIVKTIRVKW</sequence>
<dbReference type="Proteomes" id="UP001164746">
    <property type="component" value="Chromosome 6"/>
</dbReference>
<dbReference type="InterPro" id="IPR014721">
    <property type="entry name" value="Ribsml_uS5_D2-typ_fold_subgr"/>
</dbReference>
<keyword evidence="6" id="KW-1185">Reference proteome</keyword>